<keyword evidence="2" id="KW-0560">Oxidoreductase</keyword>
<protein>
    <submittedName>
        <fullName evidence="2">D-galactose 1-dehydrogenase</fullName>
        <ecNumber evidence="2">1.1.1.48</ecNumber>
    </submittedName>
</protein>
<dbReference type="InterPro" id="IPR000683">
    <property type="entry name" value="Gfo/Idh/MocA-like_OxRdtase_N"/>
</dbReference>
<dbReference type="SUPFAM" id="SSF51735">
    <property type="entry name" value="NAD(P)-binding Rossmann-fold domains"/>
    <property type="match status" value="1"/>
</dbReference>
<reference evidence="2 3" key="1">
    <citation type="submission" date="2020-08" db="EMBL/GenBank/DDBJ databases">
        <title>Genomic Encyclopedia of Type Strains, Phase IV (KMG-IV): sequencing the most valuable type-strain genomes for metagenomic binning, comparative biology and taxonomic classification.</title>
        <authorList>
            <person name="Goeker M."/>
        </authorList>
    </citation>
    <scope>NUCLEOTIDE SEQUENCE [LARGE SCALE GENOMIC DNA]</scope>
    <source>
        <strain evidence="2 3">DSM 26723</strain>
    </source>
</reference>
<gene>
    <name evidence="2" type="ORF">HNQ60_004304</name>
</gene>
<organism evidence="2 3">
    <name type="scientific">Povalibacter uvarum</name>
    <dbReference type="NCBI Taxonomy" id="732238"/>
    <lineage>
        <taxon>Bacteria</taxon>
        <taxon>Pseudomonadati</taxon>
        <taxon>Pseudomonadota</taxon>
        <taxon>Gammaproteobacteria</taxon>
        <taxon>Steroidobacterales</taxon>
        <taxon>Steroidobacteraceae</taxon>
        <taxon>Povalibacter</taxon>
    </lineage>
</organism>
<name>A0A841HRY6_9GAMM</name>
<evidence type="ECO:0000259" key="1">
    <source>
        <dbReference type="Pfam" id="PF01408"/>
    </source>
</evidence>
<dbReference type="PANTHER" id="PTHR43818:SF7">
    <property type="entry name" value="DEHYDROGENASE"/>
    <property type="match status" value="1"/>
</dbReference>
<dbReference type="AlphaFoldDB" id="A0A841HRY6"/>
<sequence length="311" mass="34468">MKNSTGIKIGLVGMGKIARDQHVPAIAGNPAFELVAVASPNHKLEGFPHYPDVASLLSAIPDIDALAICTPPQIRYDIARYALERGHHVMLEKPPGATLNEVRALVELAEQQKVALHATWHSREAAGVEPARQWLANRKVRNVIVTWKEDVRVWHPGQTWIWKAGGLGVFDPGINALSIITRILPGHLVLRDAELAFPSNCEAPVAATLQLRNEHGTAVRMEFDFLQTGPQTWDIAVETDDGRLLLSLGGSVLRINDDPVMQAPDREYPNLYARFEELVRERRIDVDVTPFRLVADAFMCGRRVVAAPFVE</sequence>
<dbReference type="EC" id="1.1.1.48" evidence="2"/>
<proteinExistence type="predicted"/>
<evidence type="ECO:0000313" key="2">
    <source>
        <dbReference type="EMBL" id="MBB6095414.1"/>
    </source>
</evidence>
<feature type="domain" description="Gfo/Idh/MocA-like oxidoreductase N-terminal" evidence="1">
    <location>
        <begin position="7"/>
        <end position="117"/>
    </location>
</feature>
<dbReference type="InterPro" id="IPR050463">
    <property type="entry name" value="Gfo/Idh/MocA_oxidrdct_glycsds"/>
</dbReference>
<accession>A0A841HRY6</accession>
<dbReference type="RefSeq" id="WP_184334789.1">
    <property type="nucleotide sequence ID" value="NZ_JACHHZ010000005.1"/>
</dbReference>
<dbReference type="Proteomes" id="UP000588068">
    <property type="component" value="Unassembled WGS sequence"/>
</dbReference>
<dbReference type="Gene3D" id="3.30.360.10">
    <property type="entry name" value="Dihydrodipicolinate Reductase, domain 2"/>
    <property type="match status" value="1"/>
</dbReference>
<dbReference type="PANTHER" id="PTHR43818">
    <property type="entry name" value="BCDNA.GH03377"/>
    <property type="match status" value="1"/>
</dbReference>
<keyword evidence="3" id="KW-1185">Reference proteome</keyword>
<dbReference type="Pfam" id="PF01408">
    <property type="entry name" value="GFO_IDH_MocA"/>
    <property type="match status" value="1"/>
</dbReference>
<dbReference type="EMBL" id="JACHHZ010000005">
    <property type="protein sequence ID" value="MBB6095414.1"/>
    <property type="molecule type" value="Genomic_DNA"/>
</dbReference>
<dbReference type="InterPro" id="IPR036291">
    <property type="entry name" value="NAD(P)-bd_dom_sf"/>
</dbReference>
<dbReference type="GO" id="GO:0019151">
    <property type="term" value="F:galactose 1-dehydrogenase activity"/>
    <property type="evidence" value="ECO:0007669"/>
    <property type="project" value="UniProtKB-EC"/>
</dbReference>
<comment type="caution">
    <text evidence="2">The sequence shown here is derived from an EMBL/GenBank/DDBJ whole genome shotgun (WGS) entry which is preliminary data.</text>
</comment>
<dbReference type="Gene3D" id="3.40.50.720">
    <property type="entry name" value="NAD(P)-binding Rossmann-like Domain"/>
    <property type="match status" value="1"/>
</dbReference>
<dbReference type="GO" id="GO:0000166">
    <property type="term" value="F:nucleotide binding"/>
    <property type="evidence" value="ECO:0007669"/>
    <property type="project" value="InterPro"/>
</dbReference>
<evidence type="ECO:0000313" key="3">
    <source>
        <dbReference type="Proteomes" id="UP000588068"/>
    </source>
</evidence>